<comment type="function">
    <text evidence="3 12">Involved in coproporphyrin-dependent heme b biosynthesis. Catalyzes the oxidation of coproporphyrinogen III to coproporphyrin III.</text>
</comment>
<gene>
    <name evidence="15" type="ORF">SAMN05421773_103109</name>
</gene>
<organism evidence="15 16">
    <name type="scientific">Streptomyces aidingensis</name>
    <dbReference type="NCBI Taxonomy" id="910347"/>
    <lineage>
        <taxon>Bacteria</taxon>
        <taxon>Bacillati</taxon>
        <taxon>Actinomycetota</taxon>
        <taxon>Actinomycetes</taxon>
        <taxon>Kitasatosporales</taxon>
        <taxon>Streptomycetaceae</taxon>
        <taxon>Streptomyces</taxon>
    </lineage>
</organism>
<feature type="domain" description="Amine oxidase" evidence="14">
    <location>
        <begin position="10"/>
        <end position="465"/>
    </location>
</feature>
<dbReference type="GO" id="GO:0005737">
    <property type="term" value="C:cytoplasm"/>
    <property type="evidence" value="ECO:0007669"/>
    <property type="project" value="UniProtKB-SubCell"/>
</dbReference>
<dbReference type="SUPFAM" id="SSF51905">
    <property type="entry name" value="FAD/NAD(P)-binding domain"/>
    <property type="match status" value="1"/>
</dbReference>
<dbReference type="EMBL" id="FOLM01000003">
    <property type="protein sequence ID" value="SFC37214.1"/>
    <property type="molecule type" value="Genomic_DNA"/>
</dbReference>
<evidence type="ECO:0000259" key="14">
    <source>
        <dbReference type="Pfam" id="PF01593"/>
    </source>
</evidence>
<dbReference type="RefSeq" id="WP_093837960.1">
    <property type="nucleotide sequence ID" value="NZ_FOLM01000003.1"/>
</dbReference>
<dbReference type="OrthoDB" id="4496419at2"/>
<dbReference type="EC" id="1.3.3.15" evidence="6 12"/>
<evidence type="ECO:0000256" key="1">
    <source>
        <dbReference type="ARBA" id="ARBA00001755"/>
    </source>
</evidence>
<dbReference type="GO" id="GO:0004729">
    <property type="term" value="F:oxygen-dependent protoporphyrinogen oxidase activity"/>
    <property type="evidence" value="ECO:0007669"/>
    <property type="project" value="UniProtKB-UniRule"/>
</dbReference>
<dbReference type="Proteomes" id="UP000199207">
    <property type="component" value="Unassembled WGS sequence"/>
</dbReference>
<dbReference type="Gene3D" id="3.90.660.20">
    <property type="entry name" value="Protoporphyrinogen oxidase, mitochondrial, domain 2"/>
    <property type="match status" value="1"/>
</dbReference>
<evidence type="ECO:0000256" key="4">
    <source>
        <dbReference type="ARBA" id="ARBA00004744"/>
    </source>
</evidence>
<evidence type="ECO:0000256" key="8">
    <source>
        <dbReference type="ARBA" id="ARBA00022630"/>
    </source>
</evidence>
<comment type="catalytic activity">
    <reaction evidence="1">
        <text>coproporphyrinogen III + 3 O2 = coproporphyrin III + 3 H2O2</text>
        <dbReference type="Rhea" id="RHEA:43436"/>
        <dbReference type="ChEBI" id="CHEBI:15379"/>
        <dbReference type="ChEBI" id="CHEBI:16240"/>
        <dbReference type="ChEBI" id="CHEBI:57309"/>
        <dbReference type="ChEBI" id="CHEBI:131725"/>
        <dbReference type="EC" id="1.3.3.15"/>
    </reaction>
    <physiologicalReaction direction="left-to-right" evidence="1">
        <dbReference type="Rhea" id="RHEA:43437"/>
    </physiologicalReaction>
</comment>
<evidence type="ECO:0000256" key="13">
    <source>
        <dbReference type="SAM" id="MobiDB-lite"/>
    </source>
</evidence>
<dbReference type="GO" id="GO:0006783">
    <property type="term" value="P:heme biosynthetic process"/>
    <property type="evidence" value="ECO:0007669"/>
    <property type="project" value="UniProtKB-UniRule"/>
</dbReference>
<dbReference type="Gene3D" id="1.10.3110.10">
    <property type="entry name" value="protoporphyrinogen ix oxidase, domain 3"/>
    <property type="match status" value="1"/>
</dbReference>
<feature type="compositionally biased region" description="Low complexity" evidence="13">
    <location>
        <begin position="204"/>
        <end position="216"/>
    </location>
</feature>
<evidence type="ECO:0000256" key="7">
    <source>
        <dbReference type="ARBA" id="ARBA00019046"/>
    </source>
</evidence>
<feature type="region of interest" description="Disordered" evidence="13">
    <location>
        <begin position="196"/>
        <end position="216"/>
    </location>
</feature>
<dbReference type="AlphaFoldDB" id="A0A1I1ILP8"/>
<evidence type="ECO:0000313" key="16">
    <source>
        <dbReference type="Proteomes" id="UP000199207"/>
    </source>
</evidence>
<proteinExistence type="inferred from homology"/>
<keyword evidence="9 12" id="KW-0274">FAD</keyword>
<protein>
    <recommendedName>
        <fullName evidence="7 12">Coproporphyrinogen III oxidase</fullName>
        <ecNumber evidence="6 12">1.3.3.15</ecNumber>
    </recommendedName>
</protein>
<evidence type="ECO:0000256" key="9">
    <source>
        <dbReference type="ARBA" id="ARBA00022827"/>
    </source>
</evidence>
<dbReference type="InterPro" id="IPR050464">
    <property type="entry name" value="Zeta_carotene_desat/Oxidored"/>
</dbReference>
<comment type="subcellular location">
    <subcellularLocation>
        <location evidence="12">Cytoplasm</location>
    </subcellularLocation>
</comment>
<reference evidence="15 16" key="1">
    <citation type="submission" date="2016-10" db="EMBL/GenBank/DDBJ databases">
        <authorList>
            <person name="de Groot N.N."/>
        </authorList>
    </citation>
    <scope>NUCLEOTIDE SEQUENCE [LARGE SCALE GENOMIC DNA]</scope>
    <source>
        <strain evidence="15 16">CGMCC 4.5739</strain>
    </source>
</reference>
<comment type="pathway">
    <text evidence="4 12">Porphyrin-containing compound metabolism; protoheme biosynthesis.</text>
</comment>
<dbReference type="InterPro" id="IPR002937">
    <property type="entry name" value="Amino_oxidase"/>
</dbReference>
<dbReference type="PANTHER" id="PTHR42923">
    <property type="entry name" value="PROTOPORPHYRINOGEN OXIDASE"/>
    <property type="match status" value="1"/>
</dbReference>
<evidence type="ECO:0000256" key="12">
    <source>
        <dbReference type="RuleBase" id="RU364052"/>
    </source>
</evidence>
<dbReference type="PANTHER" id="PTHR42923:SF3">
    <property type="entry name" value="PROTOPORPHYRINOGEN OXIDASE"/>
    <property type="match status" value="1"/>
</dbReference>
<comment type="cofactor">
    <cofactor evidence="2 12">
        <name>FAD</name>
        <dbReference type="ChEBI" id="CHEBI:57692"/>
    </cofactor>
</comment>
<dbReference type="UniPathway" id="UPA00252"/>
<comment type="similarity">
    <text evidence="5 12">Belongs to the protoporphyrinogen/coproporphyrinogen oxidase family. Coproporphyrinogen III oxidase subfamily.</text>
</comment>
<dbReference type="Pfam" id="PF01593">
    <property type="entry name" value="Amino_oxidase"/>
    <property type="match status" value="1"/>
</dbReference>
<name>A0A1I1ILP8_9ACTN</name>
<evidence type="ECO:0000256" key="2">
    <source>
        <dbReference type="ARBA" id="ARBA00001974"/>
    </source>
</evidence>
<dbReference type="NCBIfam" id="TIGR00562">
    <property type="entry name" value="proto_IX_ox"/>
    <property type="match status" value="1"/>
</dbReference>
<evidence type="ECO:0000313" key="15">
    <source>
        <dbReference type="EMBL" id="SFC37214.1"/>
    </source>
</evidence>
<dbReference type="STRING" id="910347.SAMN05421773_103109"/>
<dbReference type="InterPro" id="IPR036188">
    <property type="entry name" value="FAD/NAD-bd_sf"/>
</dbReference>
<dbReference type="SUPFAM" id="SSF54373">
    <property type="entry name" value="FAD-linked reductases, C-terminal domain"/>
    <property type="match status" value="1"/>
</dbReference>
<keyword evidence="16" id="KW-1185">Reference proteome</keyword>
<evidence type="ECO:0000256" key="10">
    <source>
        <dbReference type="ARBA" id="ARBA00023002"/>
    </source>
</evidence>
<keyword evidence="11 12" id="KW-0350">Heme biosynthesis</keyword>
<dbReference type="Gene3D" id="3.50.50.60">
    <property type="entry name" value="FAD/NAD(P)-binding domain"/>
    <property type="match status" value="1"/>
</dbReference>
<keyword evidence="10 12" id="KW-0560">Oxidoreductase</keyword>
<evidence type="ECO:0000256" key="11">
    <source>
        <dbReference type="ARBA" id="ARBA00023133"/>
    </source>
</evidence>
<keyword evidence="12" id="KW-0963">Cytoplasm</keyword>
<evidence type="ECO:0000256" key="5">
    <source>
        <dbReference type="ARBA" id="ARBA00008310"/>
    </source>
</evidence>
<evidence type="ECO:0000256" key="3">
    <source>
        <dbReference type="ARBA" id="ARBA00002185"/>
    </source>
</evidence>
<sequence length="488" mass="49406">MHTIVIGGGISGLAAAHRLLTAGVRVTLVEASARFGGKLWSGEIAGLRTDFGAESMLARRPEGLDLARAVGLGGELAAPSAAGAAVWTRGALRPMPRGHVMGVPGTAAALAGVVSDAGLARIARDAELPPTELGEDQAIGRYVAARMGEEVVDRLVEPLLGGVYAGDAYRISMRSAVPDLWEAARREPSLLAASRTVQERAAGRGDAPAPAAAGSAAPAAPFTGLAGGLGRLPEAVAAACRAGGATLIAAAPATGLRRSEPLGWTVTLADGREVHAGAVLLAVPAGPAATLLAGVAPAAARELRTVEYASMALVGMAFRRADLARLPRGSGFLVPAVDGRTVKAVTFSSGKWGWAAAQDPELFVMRASIGRFRDTAVLEREDADLVKAALGDLRDAIGLTAEPVDTVVIRWPEGLPQYTVGHHARVARIRAGVAALPGLRVCGAAFGGVGIPACLADAQRAVHELLSTVPPVAAPGRGGGAAGAEWGS</sequence>
<dbReference type="InterPro" id="IPR004572">
    <property type="entry name" value="Protoporphyrinogen_oxidase"/>
</dbReference>
<evidence type="ECO:0000256" key="6">
    <source>
        <dbReference type="ARBA" id="ARBA00012402"/>
    </source>
</evidence>
<accession>A0A1I1ILP8</accession>
<keyword evidence="8 12" id="KW-0285">Flavoprotein</keyword>